<dbReference type="Proteomes" id="UP000007954">
    <property type="component" value="Chromosome"/>
</dbReference>
<gene>
    <name evidence="1" type="ordered locus">Hqrw_3328</name>
</gene>
<dbReference type="SUPFAM" id="SSF46785">
    <property type="entry name" value="Winged helix' DNA-binding domain"/>
    <property type="match status" value="1"/>
</dbReference>
<dbReference type="InterPro" id="IPR036390">
    <property type="entry name" value="WH_DNA-bd_sf"/>
</dbReference>
<dbReference type="Pfam" id="PF25212">
    <property type="entry name" value="HVO_A0114"/>
    <property type="match status" value="1"/>
</dbReference>
<dbReference type="KEGG" id="hwc:Hqrw_3328"/>
<organism evidence="1 2">
    <name type="scientific">Haloquadratum walsbyi (strain DSM 16854 / JCM 12705 / C23)</name>
    <dbReference type="NCBI Taxonomy" id="768065"/>
    <lineage>
        <taxon>Archaea</taxon>
        <taxon>Methanobacteriati</taxon>
        <taxon>Methanobacteriota</taxon>
        <taxon>Stenosarchaea group</taxon>
        <taxon>Halobacteria</taxon>
        <taxon>Halobacteriales</taxon>
        <taxon>Haloferacaceae</taxon>
        <taxon>Haloquadratum</taxon>
    </lineage>
</organism>
<dbReference type="EMBL" id="FR746099">
    <property type="protein sequence ID" value="CCC41103.1"/>
    <property type="molecule type" value="Genomic_DNA"/>
</dbReference>
<dbReference type="AlphaFoldDB" id="G0LLY3"/>
<dbReference type="OrthoDB" id="325082at2157"/>
<dbReference type="RefSeq" id="WP_014556550.1">
    <property type="nucleotide sequence ID" value="NC_017459.1"/>
</dbReference>
<evidence type="ECO:0000313" key="2">
    <source>
        <dbReference type="Proteomes" id="UP000007954"/>
    </source>
</evidence>
<reference evidence="1 2" key="1">
    <citation type="journal article" date="2011" name="PLoS ONE">
        <title>Haloquadratum walsbyi: limited diversity in a global pond.</title>
        <authorList>
            <person name="Dyall-Smith M."/>
            <person name="Pfeiffer F."/>
            <person name="Klee K."/>
            <person name="Palm P."/>
            <person name="Gross K."/>
            <person name="Schuster S.C."/>
            <person name="Rampp M."/>
            <person name="Oesterhelt D."/>
        </authorList>
    </citation>
    <scope>NUCLEOTIDE SEQUENCE [LARGE SCALE GENOMIC DNA]</scope>
    <source>
        <strain evidence="2">DSM 16854 / JCM 12705 / C23</strain>
    </source>
</reference>
<dbReference type="GeneID" id="12448139"/>
<accession>G0LLY3</accession>
<protein>
    <submittedName>
        <fullName evidence="1">HTH domain protein</fullName>
    </submittedName>
</protein>
<dbReference type="HOGENOM" id="CLU_130787_0_1_2"/>
<sequence length="142" mass="16120">MTENTLKITFQQAESHRQAAHERLQQTETADTGEVVEQDVRFILNFEEFDDIAQLMRTSNLELIETIVSKKPESIRQLTETVDRDYREVHRNLTELESLGVIEFENNGSSKKPILRGGADNIDFSIRLPQSSDRGEAPGTSA</sequence>
<evidence type="ECO:0000313" key="1">
    <source>
        <dbReference type="EMBL" id="CCC41103.1"/>
    </source>
</evidence>
<name>G0LLY3_HALWC</name>
<proteinExistence type="predicted"/>